<keyword evidence="2" id="KW-1185">Reference proteome</keyword>
<accession>A0A3S8RXH4</accession>
<gene>
    <name evidence="1" type="ORF">EIM92_16210</name>
</gene>
<evidence type="ECO:0000313" key="2">
    <source>
        <dbReference type="Proteomes" id="UP000273145"/>
    </source>
</evidence>
<dbReference type="RefSeq" id="WP_125083529.1">
    <property type="nucleotide sequence ID" value="NZ_CP034248.1"/>
</dbReference>
<organism evidence="1 2">
    <name type="scientific">Paenibacillus lentus</name>
    <dbReference type="NCBI Taxonomy" id="1338368"/>
    <lineage>
        <taxon>Bacteria</taxon>
        <taxon>Bacillati</taxon>
        <taxon>Bacillota</taxon>
        <taxon>Bacilli</taxon>
        <taxon>Bacillales</taxon>
        <taxon>Paenibacillaceae</taxon>
        <taxon>Paenibacillus</taxon>
    </lineage>
</organism>
<dbReference type="Proteomes" id="UP000273145">
    <property type="component" value="Chromosome"/>
</dbReference>
<name>A0A3S8RXH4_9BACL</name>
<dbReference type="AlphaFoldDB" id="A0A3S8RXH4"/>
<evidence type="ECO:0000313" key="1">
    <source>
        <dbReference type="EMBL" id="AZK47503.1"/>
    </source>
</evidence>
<dbReference type="EMBL" id="CP034248">
    <property type="protein sequence ID" value="AZK47503.1"/>
    <property type="molecule type" value="Genomic_DNA"/>
</dbReference>
<reference evidence="1 2" key="1">
    <citation type="submission" date="2018-11" db="EMBL/GenBank/DDBJ databases">
        <title>Genome sequencing of Paenibacillus lentus DSM25539(T).</title>
        <authorList>
            <person name="Kook J.-K."/>
            <person name="Park S.-N."/>
            <person name="Lim Y.K."/>
        </authorList>
    </citation>
    <scope>NUCLEOTIDE SEQUENCE [LARGE SCALE GENOMIC DNA]</scope>
    <source>
        <strain evidence="1 2">DSM 25539</strain>
    </source>
</reference>
<dbReference type="OrthoDB" id="2625898at2"/>
<dbReference type="KEGG" id="plen:EIM92_16210"/>
<proteinExistence type="predicted"/>
<sequence length="195" mass="22606">MRTYEVRYLDNSKVQLVYSSFGEVKRVVTIKVGDSFYVQPDNPKKLLHRGRHCIIKDFQKDDIGNPSQVIVTFSDNGRSGKVDIQDLVVTPKTAEDLIQPSPQNDLPRFLPEEVPGDLLTRNELKSMGRKPVRNCSAYVVYREQPNEFELYHIDDSIETKKQSGFSIVRKDFTLTEVLEKRQRALRVRRKQLPPQ</sequence>
<protein>
    <submittedName>
        <fullName evidence="1">Uncharacterized protein</fullName>
    </submittedName>
</protein>